<dbReference type="Pfam" id="PF00561">
    <property type="entry name" value="Abhydrolase_1"/>
    <property type="match status" value="1"/>
</dbReference>
<feature type="signal peptide" evidence="1">
    <location>
        <begin position="1"/>
        <end position="27"/>
    </location>
</feature>
<sequence length="333" mass="37024">MRRFSRRESLAGLSLGLAGAMARPAHAAILLSPSRSRATPPTNKEPTMSVTYNSQKVGPVDLFYREAGPADAPVILLLHGFPTTSHMFRDLIPQLASRYRVIAPDLPGFGLTKAPPRGQFDYTFENLAKTIEGFTEALGLKRYALYVFDYGAPVGYRLAAAHPERVTAIVSQNGNAYAEGLSKAWSPYQAYWENPSTETRNATRAALTPAAIRSQYETGADKTRVSPDGYTLDIAYFAREGTDEIQLDLIYDYRTNVALYDAWQAYFRTHKPPLLAAWGSKDIFFLPPGAEAFRRDIPDAEIRFFDTGHFALETHGAEIGSAMLDFLDRRVRV</sequence>
<reference evidence="3" key="1">
    <citation type="submission" date="2020-02" db="EMBL/GenBank/DDBJ databases">
        <authorList>
            <person name="Meier V. D."/>
        </authorList>
    </citation>
    <scope>NUCLEOTIDE SEQUENCE</scope>
    <source>
        <strain evidence="3">AVDCRST_MAG91</strain>
    </source>
</reference>
<dbReference type="PANTHER" id="PTHR42977:SF1">
    <property type="entry name" value="BLR6576 PROTEIN"/>
    <property type="match status" value="1"/>
</dbReference>
<dbReference type="InterPro" id="IPR000639">
    <property type="entry name" value="Epox_hydrolase-like"/>
</dbReference>
<protein>
    <submittedName>
        <fullName evidence="3">Hydrolase, alpha/beta fold family protein, At1g52510/AT4G12830 homolog, group3</fullName>
    </submittedName>
</protein>
<evidence type="ECO:0000256" key="1">
    <source>
        <dbReference type="SAM" id="SignalP"/>
    </source>
</evidence>
<dbReference type="PRINTS" id="PR00111">
    <property type="entry name" value="ABHYDROLASE"/>
</dbReference>
<keyword evidence="3" id="KW-0378">Hydrolase</keyword>
<dbReference type="SUPFAM" id="SSF53474">
    <property type="entry name" value="alpha/beta-Hydrolases"/>
    <property type="match status" value="1"/>
</dbReference>
<organism evidence="3">
    <name type="scientific">uncultured Sphingomonadaceae bacterium</name>
    <dbReference type="NCBI Taxonomy" id="169976"/>
    <lineage>
        <taxon>Bacteria</taxon>
        <taxon>Pseudomonadati</taxon>
        <taxon>Pseudomonadota</taxon>
        <taxon>Alphaproteobacteria</taxon>
        <taxon>Sphingomonadales</taxon>
        <taxon>Sphingomonadaceae</taxon>
        <taxon>environmental samples</taxon>
    </lineage>
</organism>
<dbReference type="PRINTS" id="PR00412">
    <property type="entry name" value="EPOXHYDRLASE"/>
</dbReference>
<proteinExistence type="predicted"/>
<gene>
    <name evidence="3" type="ORF">AVDCRST_MAG91-741</name>
</gene>
<name>A0A6J4SLL3_9SPHN</name>
<dbReference type="EMBL" id="CADCVX010000173">
    <property type="protein sequence ID" value="CAA9494995.1"/>
    <property type="molecule type" value="Genomic_DNA"/>
</dbReference>
<dbReference type="Gene3D" id="3.40.50.1820">
    <property type="entry name" value="alpha/beta hydrolase"/>
    <property type="match status" value="1"/>
</dbReference>
<dbReference type="AlphaFoldDB" id="A0A6J4SLL3"/>
<dbReference type="InterPro" id="IPR051340">
    <property type="entry name" value="Haloalkane_dehalogenase"/>
</dbReference>
<feature type="domain" description="AB hydrolase-1" evidence="2">
    <location>
        <begin position="73"/>
        <end position="315"/>
    </location>
</feature>
<dbReference type="InterPro" id="IPR000073">
    <property type="entry name" value="AB_hydrolase_1"/>
</dbReference>
<feature type="chain" id="PRO_5026699984" evidence="1">
    <location>
        <begin position="28"/>
        <end position="333"/>
    </location>
</feature>
<accession>A0A6J4SLL3</accession>
<dbReference type="InterPro" id="IPR006311">
    <property type="entry name" value="TAT_signal"/>
</dbReference>
<evidence type="ECO:0000259" key="2">
    <source>
        <dbReference type="Pfam" id="PF00561"/>
    </source>
</evidence>
<dbReference type="FunFam" id="3.40.50.1820:FF:000173">
    <property type="entry name" value="Alpha/beta hydrolase"/>
    <property type="match status" value="1"/>
</dbReference>
<dbReference type="PANTHER" id="PTHR42977">
    <property type="entry name" value="HYDROLASE-RELATED"/>
    <property type="match status" value="1"/>
</dbReference>
<dbReference type="InterPro" id="IPR029058">
    <property type="entry name" value="AB_hydrolase_fold"/>
</dbReference>
<dbReference type="GO" id="GO:0004301">
    <property type="term" value="F:epoxide hydrolase activity"/>
    <property type="evidence" value="ECO:0007669"/>
    <property type="project" value="TreeGrafter"/>
</dbReference>
<dbReference type="PROSITE" id="PS51318">
    <property type="entry name" value="TAT"/>
    <property type="match status" value="1"/>
</dbReference>
<keyword evidence="1" id="KW-0732">Signal</keyword>
<evidence type="ECO:0000313" key="3">
    <source>
        <dbReference type="EMBL" id="CAA9494995.1"/>
    </source>
</evidence>